<protein>
    <submittedName>
        <fullName evidence="1">Uncharacterized protein</fullName>
    </submittedName>
</protein>
<keyword evidence="2" id="KW-1185">Reference proteome</keyword>
<proteinExistence type="predicted"/>
<accession>A0A853IJH4</accession>
<evidence type="ECO:0000313" key="1">
    <source>
        <dbReference type="EMBL" id="NYZ69547.1"/>
    </source>
</evidence>
<gene>
    <name evidence="1" type="ORF">H0A36_26375</name>
</gene>
<organism evidence="1 2">
    <name type="scientific">Spartinivicinus marinus</name>
    <dbReference type="NCBI Taxonomy" id="2994442"/>
    <lineage>
        <taxon>Bacteria</taxon>
        <taxon>Pseudomonadati</taxon>
        <taxon>Pseudomonadota</taxon>
        <taxon>Gammaproteobacteria</taxon>
        <taxon>Oceanospirillales</taxon>
        <taxon>Zooshikellaceae</taxon>
        <taxon>Spartinivicinus</taxon>
    </lineage>
</organism>
<reference evidence="1 2" key="1">
    <citation type="submission" date="2020-07" db="EMBL/GenBank/DDBJ databases">
        <title>Endozoicomonas sp. nov., isolated from sediment.</title>
        <authorList>
            <person name="Gu T."/>
        </authorList>
    </citation>
    <scope>NUCLEOTIDE SEQUENCE [LARGE SCALE GENOMIC DNA]</scope>
    <source>
        <strain evidence="1 2">SM1973</strain>
    </source>
</reference>
<name>A0A853IJH4_9GAMM</name>
<comment type="caution">
    <text evidence="1">The sequence shown here is derived from an EMBL/GenBank/DDBJ whole genome shotgun (WGS) entry which is preliminary data.</text>
</comment>
<dbReference type="Proteomes" id="UP000569732">
    <property type="component" value="Unassembled WGS sequence"/>
</dbReference>
<sequence length="163" mass="18571">MATKQMKIDDTNYMEGNKAVASGLLLFYHLATEGCFCGDETVYIEPELFEGFRYLDVVVEEAHNPEINENFLRIAAVIYVLCDLNDMITEHDDSFHSAEITKKTIEAFKDGRLTAIPETAEIFKLLESNETNFNFSTYSNILKVIYDKYVLGTFNQLANSKLP</sequence>
<dbReference type="AlphaFoldDB" id="A0A853IJH4"/>
<evidence type="ECO:0000313" key="2">
    <source>
        <dbReference type="Proteomes" id="UP000569732"/>
    </source>
</evidence>
<dbReference type="RefSeq" id="WP_180571530.1">
    <property type="nucleotide sequence ID" value="NZ_JACCKB010000099.1"/>
</dbReference>
<dbReference type="EMBL" id="JACCKB010000099">
    <property type="protein sequence ID" value="NYZ69547.1"/>
    <property type="molecule type" value="Genomic_DNA"/>
</dbReference>